<accession>A0A8J3P9E8</accession>
<protein>
    <submittedName>
        <fullName evidence="1">Uncharacterized protein</fullName>
    </submittedName>
</protein>
<organism evidence="1 2">
    <name type="scientific">Catellatospora coxensis</name>
    <dbReference type="NCBI Taxonomy" id="310354"/>
    <lineage>
        <taxon>Bacteria</taxon>
        <taxon>Bacillati</taxon>
        <taxon>Actinomycetota</taxon>
        <taxon>Actinomycetes</taxon>
        <taxon>Micromonosporales</taxon>
        <taxon>Micromonosporaceae</taxon>
        <taxon>Catellatospora</taxon>
    </lineage>
</organism>
<comment type="caution">
    <text evidence="1">The sequence shown here is derived from an EMBL/GenBank/DDBJ whole genome shotgun (WGS) entry which is preliminary data.</text>
</comment>
<dbReference type="RefSeq" id="WP_203695863.1">
    <property type="nucleotide sequence ID" value="NZ_BAAALC010000022.1"/>
</dbReference>
<reference evidence="1 2" key="1">
    <citation type="submission" date="2021-01" db="EMBL/GenBank/DDBJ databases">
        <title>Whole genome shotgun sequence of Catellatospora coxensis NBRC 107359.</title>
        <authorList>
            <person name="Komaki H."/>
            <person name="Tamura T."/>
        </authorList>
    </citation>
    <scope>NUCLEOTIDE SEQUENCE [LARGE SCALE GENOMIC DNA]</scope>
    <source>
        <strain evidence="1 2">NBRC 107359</strain>
    </source>
</reference>
<name>A0A8J3P9E8_9ACTN</name>
<dbReference type="AlphaFoldDB" id="A0A8J3P9E8"/>
<dbReference type="EMBL" id="BONI01000059">
    <property type="protein sequence ID" value="GIG09181.1"/>
    <property type="molecule type" value="Genomic_DNA"/>
</dbReference>
<evidence type="ECO:0000313" key="1">
    <source>
        <dbReference type="EMBL" id="GIG09181.1"/>
    </source>
</evidence>
<dbReference type="Proteomes" id="UP000630887">
    <property type="component" value="Unassembled WGS sequence"/>
</dbReference>
<evidence type="ECO:0000313" key="2">
    <source>
        <dbReference type="Proteomes" id="UP000630887"/>
    </source>
</evidence>
<sequence length="233" mass="26008">MAEWLFVAVHGLFAESHGTAMVRCQDADEDRRHAQLLHLLRVVGARLQELVQVRQWQAAGGMSRQQVIIDPVLTETERPVVGPIRQRDEPGREGIWCELLLPRAWLSRPIDGLRAVQSTRAVLETLDAVGMQYGLGVIPVRNPPSGGDVPDDPFTAPPLHRHAAMTSASERLRGLLEEVGPDEMLVATRTERSARTATSLDRFIANMGDLVEHDDHSLPDGKKVMTWRIRANW</sequence>
<keyword evidence="2" id="KW-1185">Reference proteome</keyword>
<gene>
    <name evidence="1" type="ORF">Cco03nite_58810</name>
</gene>
<proteinExistence type="predicted"/>